<sequence>MTAPVPSSSLPFIAGPDAAPTTIRYGDKSVVGTGTVLPFGGGLSLPPGQVLTFGASTTWSGYILSLQGAESTQTAQLILGPANTKDNGDSKPPATTDEASKTAANPDSTPAPPQSPGSVSNTVSTVQPTVTSQPSAKNNSGGLGAGVVAGVAVGCLAAGALIAGLVLWFCWRRKRASKAQYSQADTYASASHEKGFSTNTIPLTGQRHVATPLGGGLPQPLEDKAISGDVSKISNAIKNHVQSYYHTSQVNPGLIDYDDLQALGSNLPISVGTLTTLLGNTATREIALRFIIAWVVVSKIQPSKDPSKTLLPSEVADCYQAISTGDRSFQSQASLTARWRVMTAELMQSSYVRNPFSPSDSRHASIQATLATLDNVLQPYADTRMNNGERKRNLEELLKRAALFAFTLFSQPSAWEFEWQEEQGVTSGDLCIFPALMQVADETGQAVNPPRPFSEAVIRRLDA</sequence>
<feature type="transmembrane region" description="Helical" evidence="6">
    <location>
        <begin position="143"/>
        <end position="171"/>
    </location>
</feature>
<gene>
    <name evidence="7" type="ORF">AA0113_g9642</name>
</gene>
<evidence type="ECO:0000313" key="8">
    <source>
        <dbReference type="Proteomes" id="UP000293823"/>
    </source>
</evidence>
<dbReference type="PANTHER" id="PTHR15549:SF26">
    <property type="entry name" value="AXIAL BUDDING PATTERN PROTEIN 2-RELATED"/>
    <property type="match status" value="1"/>
</dbReference>
<evidence type="ECO:0000256" key="2">
    <source>
        <dbReference type="ARBA" id="ARBA00022692"/>
    </source>
</evidence>
<dbReference type="OrthoDB" id="5421765at2759"/>
<dbReference type="AlphaFoldDB" id="A0A4Q4R7P1"/>
<dbReference type="GO" id="GO:0016020">
    <property type="term" value="C:membrane"/>
    <property type="evidence" value="ECO:0007669"/>
    <property type="project" value="UniProtKB-SubCell"/>
</dbReference>
<evidence type="ECO:0000256" key="1">
    <source>
        <dbReference type="ARBA" id="ARBA00004167"/>
    </source>
</evidence>
<evidence type="ECO:0000256" key="5">
    <source>
        <dbReference type="SAM" id="MobiDB-lite"/>
    </source>
</evidence>
<organism evidence="7 8">
    <name type="scientific">Alternaria arborescens</name>
    <dbReference type="NCBI Taxonomy" id="156630"/>
    <lineage>
        <taxon>Eukaryota</taxon>
        <taxon>Fungi</taxon>
        <taxon>Dikarya</taxon>
        <taxon>Ascomycota</taxon>
        <taxon>Pezizomycotina</taxon>
        <taxon>Dothideomycetes</taxon>
        <taxon>Pleosporomycetidae</taxon>
        <taxon>Pleosporales</taxon>
        <taxon>Pleosporineae</taxon>
        <taxon>Pleosporaceae</taxon>
        <taxon>Alternaria</taxon>
        <taxon>Alternaria sect. Alternaria</taxon>
    </lineage>
</organism>
<evidence type="ECO:0000256" key="6">
    <source>
        <dbReference type="SAM" id="Phobius"/>
    </source>
</evidence>
<name>A0A4Q4R7P1_9PLEO</name>
<protein>
    <submittedName>
        <fullName evidence="7">Uncharacterized protein</fullName>
    </submittedName>
</protein>
<keyword evidence="3 6" id="KW-1133">Transmembrane helix</keyword>
<evidence type="ECO:0000313" key="7">
    <source>
        <dbReference type="EMBL" id="RYO51986.1"/>
    </source>
</evidence>
<dbReference type="PANTHER" id="PTHR15549">
    <property type="entry name" value="PAIRED IMMUNOGLOBULIN-LIKE TYPE 2 RECEPTOR"/>
    <property type="match status" value="1"/>
</dbReference>
<evidence type="ECO:0000256" key="4">
    <source>
        <dbReference type="ARBA" id="ARBA00023136"/>
    </source>
</evidence>
<dbReference type="Proteomes" id="UP000293823">
    <property type="component" value="Unassembled WGS sequence"/>
</dbReference>
<keyword evidence="2 6" id="KW-0812">Transmembrane</keyword>
<proteinExistence type="predicted"/>
<dbReference type="GO" id="GO:0071944">
    <property type="term" value="C:cell periphery"/>
    <property type="evidence" value="ECO:0007669"/>
    <property type="project" value="UniProtKB-ARBA"/>
</dbReference>
<feature type="compositionally biased region" description="Low complexity" evidence="5">
    <location>
        <begin position="118"/>
        <end position="135"/>
    </location>
</feature>
<accession>A0A4Q4R7P1</accession>
<reference evidence="8" key="1">
    <citation type="journal article" date="2019" name="bioRxiv">
        <title>Genomics, evolutionary history and diagnostics of the Alternaria alternata species group including apple and Asian pear pathotypes.</title>
        <authorList>
            <person name="Armitage A.D."/>
            <person name="Cockerton H.M."/>
            <person name="Sreenivasaprasad S."/>
            <person name="Woodhall J.W."/>
            <person name="Lane C.R."/>
            <person name="Harrison R.J."/>
            <person name="Clarkson J.P."/>
        </authorList>
    </citation>
    <scope>NUCLEOTIDE SEQUENCE [LARGE SCALE GENOMIC DNA]</scope>
    <source>
        <strain evidence="8">RGR 97.0016</strain>
    </source>
</reference>
<keyword evidence="8" id="KW-1185">Reference proteome</keyword>
<dbReference type="InterPro" id="IPR051694">
    <property type="entry name" value="Immunoregulatory_rcpt-like"/>
</dbReference>
<dbReference type="EMBL" id="PEJP01000045">
    <property type="protein sequence ID" value="RYO51986.1"/>
    <property type="molecule type" value="Genomic_DNA"/>
</dbReference>
<evidence type="ECO:0000256" key="3">
    <source>
        <dbReference type="ARBA" id="ARBA00022989"/>
    </source>
</evidence>
<comment type="caution">
    <text evidence="7">The sequence shown here is derived from an EMBL/GenBank/DDBJ whole genome shotgun (WGS) entry which is preliminary data.</text>
</comment>
<feature type="region of interest" description="Disordered" evidence="5">
    <location>
        <begin position="80"/>
        <end position="140"/>
    </location>
</feature>
<keyword evidence="4 6" id="KW-0472">Membrane</keyword>
<comment type="subcellular location">
    <subcellularLocation>
        <location evidence="1">Membrane</location>
        <topology evidence="1">Single-pass membrane protein</topology>
    </subcellularLocation>
</comment>